<dbReference type="PANTHER" id="PTHR35563:SF2">
    <property type="entry name" value="BARREL METAL-DEPENDENT HYDROLASE, PUTATIVE (AFU_ORTHOLOGUE AFUA_1G16240)-RELATED"/>
    <property type="match status" value="1"/>
</dbReference>
<name>A0A1W6ZGU3_9BORD</name>
<dbReference type="EMBL" id="CP021111">
    <property type="protein sequence ID" value="ARP96628.1"/>
    <property type="molecule type" value="Genomic_DNA"/>
</dbReference>
<evidence type="ECO:0000313" key="3">
    <source>
        <dbReference type="Proteomes" id="UP000194161"/>
    </source>
</evidence>
<dbReference type="AlphaFoldDB" id="A0A1W6ZGU3"/>
<dbReference type="GO" id="GO:0016787">
    <property type="term" value="F:hydrolase activity"/>
    <property type="evidence" value="ECO:0007669"/>
    <property type="project" value="InterPro"/>
</dbReference>
<proteinExistence type="predicted"/>
<dbReference type="InterPro" id="IPR032466">
    <property type="entry name" value="Metal_Hydrolase"/>
</dbReference>
<organism evidence="2 3">
    <name type="scientific">Bordetella genomosp. 13</name>
    <dbReference type="NCBI Taxonomy" id="463040"/>
    <lineage>
        <taxon>Bacteria</taxon>
        <taxon>Pseudomonadati</taxon>
        <taxon>Pseudomonadota</taxon>
        <taxon>Betaproteobacteria</taxon>
        <taxon>Burkholderiales</taxon>
        <taxon>Alcaligenaceae</taxon>
        <taxon>Bordetella</taxon>
    </lineage>
</organism>
<dbReference type="InterPro" id="IPR052358">
    <property type="entry name" value="Aro_Compnd_Degr_Hydrolases"/>
</dbReference>
<dbReference type="PANTHER" id="PTHR35563">
    <property type="entry name" value="BARREL METAL-DEPENDENT HYDROLASE, PUTATIVE (AFU_ORTHOLOGUE AFUA_1G16240)-RELATED"/>
    <property type="match status" value="1"/>
</dbReference>
<dbReference type="RefSeq" id="WP_232468051.1">
    <property type="nucleotide sequence ID" value="NZ_CP021111.1"/>
</dbReference>
<dbReference type="KEGG" id="bgm:CAL15_21025"/>
<accession>A0A1W6ZGU3</accession>
<dbReference type="Gene3D" id="3.20.20.140">
    <property type="entry name" value="Metal-dependent hydrolases"/>
    <property type="match status" value="1"/>
</dbReference>
<protein>
    <recommendedName>
        <fullName evidence="1">Amidohydrolase-related domain-containing protein</fullName>
    </recommendedName>
</protein>
<sequence>MTQAPRPIAAVDAHAHVFERGLPLARQRRYAPGYDATLDEYLMLLDRHGLRHGVLVQPSFLGTDNGYMVRALKASAGRLRGVAVVDPQFDAQTLRALADAGVVGMRLNLMGVPTPELASSAWRALLEQANGLRWHVEVHAAADRLPDIMPSLLELGCRVVVDHFGRPTCADDLRHVLAYAGTRQVWIKLSAAYRNWTDAECAAASRHAARQLLDAYGAGRLMWGSDWPHTEHRERTDYTSSLAWLDDWLEDAADRRGVLADTPLDLFQFEVEGEDA</sequence>
<dbReference type="Proteomes" id="UP000194161">
    <property type="component" value="Chromosome"/>
</dbReference>
<feature type="domain" description="Amidohydrolase-related" evidence="1">
    <location>
        <begin position="11"/>
        <end position="269"/>
    </location>
</feature>
<dbReference type="Pfam" id="PF04909">
    <property type="entry name" value="Amidohydro_2"/>
    <property type="match status" value="1"/>
</dbReference>
<dbReference type="STRING" id="463040.CAL15_21025"/>
<evidence type="ECO:0000259" key="1">
    <source>
        <dbReference type="Pfam" id="PF04909"/>
    </source>
</evidence>
<dbReference type="InterPro" id="IPR006680">
    <property type="entry name" value="Amidohydro-rel"/>
</dbReference>
<evidence type="ECO:0000313" key="2">
    <source>
        <dbReference type="EMBL" id="ARP96628.1"/>
    </source>
</evidence>
<keyword evidence="3" id="KW-1185">Reference proteome</keyword>
<gene>
    <name evidence="2" type="ORF">CAL15_21025</name>
</gene>
<reference evidence="2 3" key="1">
    <citation type="submission" date="2017-05" db="EMBL/GenBank/DDBJ databases">
        <title>Complete and WGS of Bordetella genogroups.</title>
        <authorList>
            <person name="Spilker T."/>
            <person name="LiPuma J."/>
        </authorList>
    </citation>
    <scope>NUCLEOTIDE SEQUENCE [LARGE SCALE GENOMIC DNA]</scope>
    <source>
        <strain evidence="2 3">AU7206</strain>
    </source>
</reference>
<dbReference type="SUPFAM" id="SSF51556">
    <property type="entry name" value="Metallo-dependent hydrolases"/>
    <property type="match status" value="1"/>
</dbReference>